<gene>
    <name evidence="2" type="ORF">I573_02253</name>
</gene>
<keyword evidence="3" id="KW-1185">Reference proteome</keyword>
<keyword evidence="1" id="KW-0812">Transmembrane</keyword>
<evidence type="ECO:0000313" key="2">
    <source>
        <dbReference type="EMBL" id="EOT82638.1"/>
    </source>
</evidence>
<comment type="caution">
    <text evidence="2">The sequence shown here is derived from an EMBL/GenBank/DDBJ whole genome shotgun (WGS) entry which is preliminary data.</text>
</comment>
<feature type="transmembrane region" description="Helical" evidence="1">
    <location>
        <begin position="39"/>
        <end position="57"/>
    </location>
</feature>
<organism evidence="2 3">
    <name type="scientific">Enterococcus sulfureus ATCC 49903</name>
    <dbReference type="NCBI Taxonomy" id="1140003"/>
    <lineage>
        <taxon>Bacteria</taxon>
        <taxon>Bacillati</taxon>
        <taxon>Bacillota</taxon>
        <taxon>Bacilli</taxon>
        <taxon>Lactobacillales</taxon>
        <taxon>Enterococcaceae</taxon>
        <taxon>Enterococcus</taxon>
    </lineage>
</organism>
<dbReference type="Proteomes" id="UP000015961">
    <property type="component" value="Unassembled WGS sequence"/>
</dbReference>
<name>S0KJX5_9ENTE</name>
<proteinExistence type="predicted"/>
<dbReference type="EMBL" id="ASWO01000008">
    <property type="protein sequence ID" value="EOT82638.1"/>
    <property type="molecule type" value="Genomic_DNA"/>
</dbReference>
<evidence type="ECO:0000256" key="1">
    <source>
        <dbReference type="SAM" id="Phobius"/>
    </source>
</evidence>
<dbReference type="AlphaFoldDB" id="S0KJX5"/>
<keyword evidence="1" id="KW-0472">Membrane</keyword>
<feature type="transmembrane region" description="Helical" evidence="1">
    <location>
        <begin position="9"/>
        <end position="27"/>
    </location>
</feature>
<reference evidence="2 3" key="1">
    <citation type="submission" date="2013-03" db="EMBL/GenBank/DDBJ databases">
        <title>The Genome Sequence of Enterococcus sulfureus ATCC_49903 (PacBio/Illumina hybrid assembly).</title>
        <authorList>
            <consortium name="The Broad Institute Genomics Platform"/>
            <consortium name="The Broad Institute Genome Sequencing Center for Infectious Disease"/>
            <person name="Earl A."/>
            <person name="Russ C."/>
            <person name="Gilmore M."/>
            <person name="Surin D."/>
            <person name="Walker B."/>
            <person name="Young S."/>
            <person name="Zeng Q."/>
            <person name="Gargeya S."/>
            <person name="Fitzgerald M."/>
            <person name="Haas B."/>
            <person name="Abouelleil A."/>
            <person name="Allen A.W."/>
            <person name="Alvarado L."/>
            <person name="Arachchi H.M."/>
            <person name="Berlin A.M."/>
            <person name="Chapman S.B."/>
            <person name="Gainer-Dewar J."/>
            <person name="Goldberg J."/>
            <person name="Griggs A."/>
            <person name="Gujja S."/>
            <person name="Hansen M."/>
            <person name="Howarth C."/>
            <person name="Imamovic A."/>
            <person name="Ireland A."/>
            <person name="Larimer J."/>
            <person name="McCowan C."/>
            <person name="Murphy C."/>
            <person name="Pearson M."/>
            <person name="Poon T.W."/>
            <person name="Priest M."/>
            <person name="Roberts A."/>
            <person name="Saif S."/>
            <person name="Shea T."/>
            <person name="Sisk P."/>
            <person name="Sykes S."/>
            <person name="Wortman J."/>
            <person name="Nusbaum C."/>
            <person name="Birren B."/>
        </authorList>
    </citation>
    <scope>NUCLEOTIDE SEQUENCE [LARGE SCALE GENOMIC DNA]</scope>
    <source>
        <strain evidence="2 3">ATCC 49903</strain>
    </source>
</reference>
<keyword evidence="1" id="KW-1133">Transmembrane helix</keyword>
<sequence>MKRNQIRNLVIILFVFLVIRFIFNGIQGNWSLIFLFKDTWIILLSLIVGFCLATYFFNKNKN</sequence>
<protein>
    <submittedName>
        <fullName evidence="2">Uncharacterized protein</fullName>
    </submittedName>
</protein>
<evidence type="ECO:0000313" key="3">
    <source>
        <dbReference type="Proteomes" id="UP000015961"/>
    </source>
</evidence>
<accession>S0KJX5</accession>